<reference evidence="1" key="1">
    <citation type="journal article" date="2017" name="Syst. Appl. Microbiol.">
        <title>Soybeans inoculated with root zone soils of Canadian native legumes harbour diverse and novel Bradyrhizobium spp. that possess agricultural potential.</title>
        <authorList>
            <person name="Bromfield E.S.P."/>
            <person name="Cloutier S."/>
            <person name="Tambong J.T."/>
            <person name="Tran Thi T.V."/>
        </authorList>
    </citation>
    <scope>NUCLEOTIDE SEQUENCE</scope>
    <source>
        <strain evidence="1">1S5</strain>
    </source>
</reference>
<protein>
    <submittedName>
        <fullName evidence="1">Uncharacterized protein</fullName>
    </submittedName>
</protein>
<dbReference type="EMBL" id="CP096255">
    <property type="protein sequence ID" value="UPT89851.1"/>
    <property type="molecule type" value="Genomic_DNA"/>
</dbReference>
<gene>
    <name evidence="1" type="ORF">HAP41_0000013305</name>
</gene>
<accession>A0A8T5VMQ8</accession>
<sequence length="74" mass="7916">MANERDNWPGQIARIEIDESAAICVEQIDDENTVAIASVVGIHFQVTADQALELSRALAVAAENAAKPRVRVGS</sequence>
<dbReference type="RefSeq" id="WP_166101237.1">
    <property type="nucleotide sequence ID" value="NZ_CP096255.1"/>
</dbReference>
<name>A0A8T5VMQ8_9BRAD</name>
<organism evidence="1 2">
    <name type="scientific">Bradyrhizobium barranii subsp. apii</name>
    <dbReference type="NCBI Taxonomy" id="2819348"/>
    <lineage>
        <taxon>Bacteria</taxon>
        <taxon>Pseudomonadati</taxon>
        <taxon>Pseudomonadota</taxon>
        <taxon>Alphaproteobacteria</taxon>
        <taxon>Hyphomicrobiales</taxon>
        <taxon>Nitrobacteraceae</taxon>
        <taxon>Bradyrhizobium</taxon>
        <taxon>Bradyrhizobium barranii</taxon>
    </lineage>
</organism>
<evidence type="ECO:0000313" key="1">
    <source>
        <dbReference type="EMBL" id="UPT89851.1"/>
    </source>
</evidence>
<reference evidence="1" key="2">
    <citation type="submission" date="2022-04" db="EMBL/GenBank/DDBJ databases">
        <authorList>
            <person name="Bromfield E.S.P."/>
            <person name="Cloutier S."/>
        </authorList>
    </citation>
    <scope>NUCLEOTIDE SEQUENCE</scope>
    <source>
        <strain evidence="1">1S5</strain>
    </source>
</reference>
<dbReference type="Proteomes" id="UP000551709">
    <property type="component" value="Chromosome"/>
</dbReference>
<proteinExistence type="predicted"/>
<evidence type="ECO:0000313" key="2">
    <source>
        <dbReference type="Proteomes" id="UP000551709"/>
    </source>
</evidence>
<dbReference type="AlphaFoldDB" id="A0A8T5VMQ8"/>